<evidence type="ECO:0000256" key="1">
    <source>
        <dbReference type="SAM" id="Phobius"/>
    </source>
</evidence>
<dbReference type="NCBIfam" id="TIGR01200">
    <property type="entry name" value="GLPGLI"/>
    <property type="match status" value="1"/>
</dbReference>
<keyword evidence="3" id="KW-1185">Reference proteome</keyword>
<dbReference type="Pfam" id="PF09697">
    <property type="entry name" value="Porph_ging"/>
    <property type="match status" value="1"/>
</dbReference>
<dbReference type="AlphaFoldDB" id="A0A1M6THZ8"/>
<sequence>MKLSPNKYFIFITLSRFAGFYFIIMRYITIVFVLFNVLMFGQNKRFIYEYRFIPDSTNLEDVKTEMMFLDTNSQGSKYYSYTVFNSDSLMKADLEQQLKATGSINVKSDMRKGDVRYSVTKTYPDYKINLHRKLSMDAYNISDDRKINWKISSEKEKIGSWNAQKAEADFAGRHWTAWFSTEIPIQDGPYKFHGLPGLIVKIEDKTGSHKMELRGVRTISSELDINVFEAKEIAVSTKQFQKVMTEYERDPTKGIRQMQMGGATIIMTGKDGDSAKFAKEQEERLKNQIRKNNNGIELNILK</sequence>
<feature type="transmembrane region" description="Helical" evidence="1">
    <location>
        <begin position="20"/>
        <end position="41"/>
    </location>
</feature>
<keyword evidence="1" id="KW-0812">Transmembrane</keyword>
<protein>
    <submittedName>
        <fullName evidence="2">GLPGLI family protein</fullName>
    </submittedName>
</protein>
<keyword evidence="1" id="KW-1133">Transmembrane helix</keyword>
<reference evidence="3" key="1">
    <citation type="submission" date="2016-11" db="EMBL/GenBank/DDBJ databases">
        <authorList>
            <person name="Varghese N."/>
            <person name="Submissions S."/>
        </authorList>
    </citation>
    <scope>NUCLEOTIDE SEQUENCE [LARGE SCALE GENOMIC DNA]</scope>
    <source>
        <strain evidence="3">DSM 18016</strain>
    </source>
</reference>
<name>A0A1M6THZ8_9FLAO</name>
<proteinExistence type="predicted"/>
<evidence type="ECO:0000313" key="3">
    <source>
        <dbReference type="Proteomes" id="UP000184498"/>
    </source>
</evidence>
<dbReference type="STRING" id="216903.SAMN05444371_2887"/>
<organism evidence="2 3">
    <name type="scientific">Epilithonimonas mollis</name>
    <dbReference type="NCBI Taxonomy" id="216903"/>
    <lineage>
        <taxon>Bacteria</taxon>
        <taxon>Pseudomonadati</taxon>
        <taxon>Bacteroidota</taxon>
        <taxon>Flavobacteriia</taxon>
        <taxon>Flavobacteriales</taxon>
        <taxon>Weeksellaceae</taxon>
        <taxon>Chryseobacterium group</taxon>
        <taxon>Epilithonimonas</taxon>
    </lineage>
</organism>
<dbReference type="InterPro" id="IPR005901">
    <property type="entry name" value="GLPGLI"/>
</dbReference>
<evidence type="ECO:0000313" key="2">
    <source>
        <dbReference type="EMBL" id="SHK56543.1"/>
    </source>
</evidence>
<gene>
    <name evidence="2" type="ORF">SAMN05444371_2887</name>
</gene>
<dbReference type="EMBL" id="FRAM01000003">
    <property type="protein sequence ID" value="SHK56543.1"/>
    <property type="molecule type" value="Genomic_DNA"/>
</dbReference>
<keyword evidence="1" id="KW-0472">Membrane</keyword>
<dbReference type="Proteomes" id="UP000184498">
    <property type="component" value="Unassembled WGS sequence"/>
</dbReference>
<accession>A0A1M6THZ8</accession>